<dbReference type="Proteomes" id="UP000472260">
    <property type="component" value="Unassembled WGS sequence"/>
</dbReference>
<organism evidence="3 4">
    <name type="scientific">Sinocyclocheilus anshuiensis</name>
    <dbReference type="NCBI Taxonomy" id="1608454"/>
    <lineage>
        <taxon>Eukaryota</taxon>
        <taxon>Metazoa</taxon>
        <taxon>Chordata</taxon>
        <taxon>Craniata</taxon>
        <taxon>Vertebrata</taxon>
        <taxon>Euteleostomi</taxon>
        <taxon>Actinopterygii</taxon>
        <taxon>Neopterygii</taxon>
        <taxon>Teleostei</taxon>
        <taxon>Ostariophysi</taxon>
        <taxon>Cypriniformes</taxon>
        <taxon>Cyprinidae</taxon>
        <taxon>Cyprininae</taxon>
        <taxon>Sinocyclocheilus</taxon>
    </lineage>
</organism>
<dbReference type="Ensembl" id="ENSSANT00000019397.1">
    <property type="protein sequence ID" value="ENSSANP00000018171.1"/>
    <property type="gene ID" value="ENSSANG00000009536.1"/>
</dbReference>
<protein>
    <submittedName>
        <fullName evidence="3">Si:ch211-234p6.5</fullName>
    </submittedName>
</protein>
<evidence type="ECO:0000313" key="3">
    <source>
        <dbReference type="Ensembl" id="ENSSANP00000018171.1"/>
    </source>
</evidence>
<evidence type="ECO:0000259" key="2">
    <source>
        <dbReference type="PROSITE" id="PS50003"/>
    </source>
</evidence>
<dbReference type="Gene3D" id="2.30.29.30">
    <property type="entry name" value="Pleckstrin-homology domain (PH domain)/Phosphotyrosine-binding domain (PTB)"/>
    <property type="match status" value="1"/>
</dbReference>
<sequence>MRNIAIYILFIFTGLSKTVCITNAVSKYGKYMQTFGKRCQAVKRDPNCPVVIRGWLYKRSYSLKSLKSLSKPLSPDSREESVLGSIPLPSYRILYCSPRECRNRKYAFKVRVVHQGMRPYIMSAETQEDMLGWVRALSQSASMEADDIINR</sequence>
<dbReference type="PANTHER" id="PTHR12752">
    <property type="entry name" value="PHOSPHOINOSITOL 3-PHOSPHATE-BINDING PROTEIN"/>
    <property type="match status" value="1"/>
</dbReference>
<proteinExistence type="predicted"/>
<accession>A0A671LIM4</accession>
<dbReference type="SUPFAM" id="SSF50729">
    <property type="entry name" value="PH domain-like"/>
    <property type="match status" value="1"/>
</dbReference>
<keyword evidence="1" id="KW-0732">Signal</keyword>
<dbReference type="InterPro" id="IPR001849">
    <property type="entry name" value="PH_domain"/>
</dbReference>
<evidence type="ECO:0000313" key="4">
    <source>
        <dbReference type="Proteomes" id="UP000472260"/>
    </source>
</evidence>
<feature type="signal peptide" evidence="1">
    <location>
        <begin position="1"/>
        <end position="20"/>
    </location>
</feature>
<reference evidence="3" key="1">
    <citation type="submission" date="2025-08" db="UniProtKB">
        <authorList>
            <consortium name="Ensembl"/>
        </authorList>
    </citation>
    <scope>IDENTIFICATION</scope>
</reference>
<dbReference type="SMART" id="SM00233">
    <property type="entry name" value="PH"/>
    <property type="match status" value="1"/>
</dbReference>
<name>A0A671LIM4_9TELE</name>
<reference evidence="3" key="2">
    <citation type="submission" date="2025-09" db="UniProtKB">
        <authorList>
            <consortium name="Ensembl"/>
        </authorList>
    </citation>
    <scope>IDENTIFICATION</scope>
</reference>
<dbReference type="PANTHER" id="PTHR12752:SF7">
    <property type="entry name" value="PLECKSTRIN HOMOLOGY DOMAIN-CONTAINING FAMILY A MEMBER 4"/>
    <property type="match status" value="1"/>
</dbReference>
<feature type="domain" description="PH" evidence="2">
    <location>
        <begin position="49"/>
        <end position="142"/>
    </location>
</feature>
<dbReference type="InterPro" id="IPR011993">
    <property type="entry name" value="PH-like_dom_sf"/>
</dbReference>
<dbReference type="Pfam" id="PF00169">
    <property type="entry name" value="PH"/>
    <property type="match status" value="1"/>
</dbReference>
<keyword evidence="4" id="KW-1185">Reference proteome</keyword>
<dbReference type="AlphaFoldDB" id="A0A671LIM4"/>
<dbReference type="PROSITE" id="PS50003">
    <property type="entry name" value="PH_DOMAIN"/>
    <property type="match status" value="1"/>
</dbReference>
<evidence type="ECO:0000256" key="1">
    <source>
        <dbReference type="SAM" id="SignalP"/>
    </source>
</evidence>
<feature type="chain" id="PRO_5025393579" evidence="1">
    <location>
        <begin position="21"/>
        <end position="151"/>
    </location>
</feature>